<sequence length="223" mass="24612">MPQRPRTDTGYSGNKGGLQEDQFPSGYDMEGDHRGNEGHARNRFETPRPRVHIAPRNLNIPPTIIEDRFSPLPLAQIPSDAVYAQQTYDPQPYEDPGNEYDKSVLPYSSSNPLSLRKPALDPDQYAFRSETPARRMIPRNRPSSVIPTSDARASVAPYPTALSKPGLAARMGIHTPVPRPGTAPGPRIFRKPTRHTKPAVYLTMIVLSFCLSSSSSSFNSSGK</sequence>
<accession>A0A1Y1UHM0</accession>
<feature type="region of interest" description="Disordered" evidence="1">
    <location>
        <begin position="1"/>
        <end position="55"/>
    </location>
</feature>
<dbReference type="EMBL" id="NBSH01000005">
    <property type="protein sequence ID" value="ORX37560.1"/>
    <property type="molecule type" value="Genomic_DNA"/>
</dbReference>
<dbReference type="InParanoid" id="A0A1Y1UHM0"/>
<name>A0A1Y1UHM0_9TREE</name>
<evidence type="ECO:0000256" key="1">
    <source>
        <dbReference type="SAM" id="MobiDB-lite"/>
    </source>
</evidence>
<proteinExistence type="predicted"/>
<dbReference type="GeneID" id="33554447"/>
<dbReference type="RefSeq" id="XP_021871547.1">
    <property type="nucleotide sequence ID" value="XM_022012639.1"/>
</dbReference>
<feature type="region of interest" description="Disordered" evidence="1">
    <location>
        <begin position="88"/>
        <end position="119"/>
    </location>
</feature>
<gene>
    <name evidence="2" type="ORF">BD324DRAFT_384823</name>
</gene>
<evidence type="ECO:0000313" key="3">
    <source>
        <dbReference type="Proteomes" id="UP000193218"/>
    </source>
</evidence>
<dbReference type="AlphaFoldDB" id="A0A1Y1UHM0"/>
<dbReference type="Proteomes" id="UP000193218">
    <property type="component" value="Unassembled WGS sequence"/>
</dbReference>
<feature type="compositionally biased region" description="Basic and acidic residues" evidence="1">
    <location>
        <begin position="30"/>
        <end position="48"/>
    </location>
</feature>
<protein>
    <submittedName>
        <fullName evidence="2">Uncharacterized protein</fullName>
    </submittedName>
</protein>
<keyword evidence="3" id="KW-1185">Reference proteome</keyword>
<comment type="caution">
    <text evidence="2">The sequence shown here is derived from an EMBL/GenBank/DDBJ whole genome shotgun (WGS) entry which is preliminary data.</text>
</comment>
<reference evidence="2 3" key="1">
    <citation type="submission" date="2017-03" db="EMBL/GenBank/DDBJ databases">
        <title>Widespread Adenine N6-methylation of Active Genes in Fungi.</title>
        <authorList>
            <consortium name="DOE Joint Genome Institute"/>
            <person name="Mondo S.J."/>
            <person name="Dannebaum R.O."/>
            <person name="Kuo R.C."/>
            <person name="Louie K.B."/>
            <person name="Bewick A.J."/>
            <person name="Labutti K."/>
            <person name="Haridas S."/>
            <person name="Kuo A."/>
            <person name="Salamov A."/>
            <person name="Ahrendt S.R."/>
            <person name="Lau R."/>
            <person name="Bowen B.P."/>
            <person name="Lipzen A."/>
            <person name="Sullivan W."/>
            <person name="Andreopoulos W.B."/>
            <person name="Clum A."/>
            <person name="Lindquist E."/>
            <person name="Daum C."/>
            <person name="Northen T.R."/>
            <person name="Ramamoorthy G."/>
            <person name="Schmitz R.J."/>
            <person name="Gryganskyi A."/>
            <person name="Culley D."/>
            <person name="Magnuson J."/>
            <person name="James T.Y."/>
            <person name="O'Malley M.A."/>
            <person name="Stajich J.E."/>
            <person name="Spatafora J.W."/>
            <person name="Visel A."/>
            <person name="Grigoriev I.V."/>
        </authorList>
    </citation>
    <scope>NUCLEOTIDE SEQUENCE [LARGE SCALE GENOMIC DNA]</scope>
    <source>
        <strain evidence="2 3">NRRL Y-17943</strain>
    </source>
</reference>
<evidence type="ECO:0000313" key="2">
    <source>
        <dbReference type="EMBL" id="ORX37560.1"/>
    </source>
</evidence>
<organism evidence="2 3">
    <name type="scientific">Kockovaella imperatae</name>
    <dbReference type="NCBI Taxonomy" id="4999"/>
    <lineage>
        <taxon>Eukaryota</taxon>
        <taxon>Fungi</taxon>
        <taxon>Dikarya</taxon>
        <taxon>Basidiomycota</taxon>
        <taxon>Agaricomycotina</taxon>
        <taxon>Tremellomycetes</taxon>
        <taxon>Tremellales</taxon>
        <taxon>Cuniculitremaceae</taxon>
        <taxon>Kockovaella</taxon>
    </lineage>
</organism>